<evidence type="ECO:0000256" key="5">
    <source>
        <dbReference type="ARBA" id="ARBA00022519"/>
    </source>
</evidence>
<dbReference type="SUPFAM" id="SSF161098">
    <property type="entry name" value="MetI-like"/>
    <property type="match status" value="1"/>
</dbReference>
<dbReference type="InterPro" id="IPR051789">
    <property type="entry name" value="Bact_Polyamine_Transport"/>
</dbReference>
<feature type="domain" description="ABC transmembrane type-1" evidence="12">
    <location>
        <begin position="59"/>
        <end position="247"/>
    </location>
</feature>
<dbReference type="PANTHER" id="PTHR43848">
    <property type="entry name" value="PUTRESCINE TRANSPORT SYSTEM PERMEASE PROTEIN POTI"/>
    <property type="match status" value="1"/>
</dbReference>
<proteinExistence type="inferred from homology"/>
<keyword evidence="14" id="KW-1185">Reference proteome</keyword>
<dbReference type="CDD" id="cd06261">
    <property type="entry name" value="TM_PBP2"/>
    <property type="match status" value="1"/>
</dbReference>
<keyword evidence="6 11" id="KW-0812">Transmembrane</keyword>
<feature type="transmembrane region" description="Helical" evidence="11">
    <location>
        <begin position="58"/>
        <end position="85"/>
    </location>
</feature>
<accession>A0A317MZJ0</accession>
<dbReference type="RefSeq" id="WP_110017183.1">
    <property type="nucleotide sequence ID" value="NZ_QGTJ01000002.1"/>
</dbReference>
<reference evidence="13 14" key="1">
    <citation type="submission" date="2018-05" db="EMBL/GenBank/DDBJ databases">
        <title>Genomic Encyclopedia of Type Strains, Phase IV (KMG-IV): sequencing the most valuable type-strain genomes for metagenomic binning, comparative biology and taxonomic classification.</title>
        <authorList>
            <person name="Goeker M."/>
        </authorList>
    </citation>
    <scope>NUCLEOTIDE SEQUENCE [LARGE SCALE GENOMIC DNA]</scope>
    <source>
        <strain evidence="13 14">DSM 23606</strain>
    </source>
</reference>
<dbReference type="OrthoDB" id="9782004at2"/>
<evidence type="ECO:0000313" key="13">
    <source>
        <dbReference type="EMBL" id="PWV64526.1"/>
    </source>
</evidence>
<comment type="function">
    <text evidence="9">Required for the activity of the bacterial periplasmic transport system of putrescine and spermidine.</text>
</comment>
<protein>
    <recommendedName>
        <fullName evidence="10">Spermidine/putrescine transport system permease protein PotC</fullName>
    </recommendedName>
</protein>
<evidence type="ECO:0000256" key="3">
    <source>
        <dbReference type="ARBA" id="ARBA00022448"/>
    </source>
</evidence>
<evidence type="ECO:0000256" key="8">
    <source>
        <dbReference type="ARBA" id="ARBA00023136"/>
    </source>
</evidence>
<dbReference type="InterPro" id="IPR035906">
    <property type="entry name" value="MetI-like_sf"/>
</dbReference>
<keyword evidence="4" id="KW-1003">Cell membrane</keyword>
<feature type="transmembrane region" description="Helical" evidence="11">
    <location>
        <begin position="171"/>
        <end position="190"/>
    </location>
</feature>
<dbReference type="Pfam" id="PF00528">
    <property type="entry name" value="BPD_transp_1"/>
    <property type="match status" value="1"/>
</dbReference>
<name>A0A317MZJ0_9GAMM</name>
<evidence type="ECO:0000256" key="9">
    <source>
        <dbReference type="ARBA" id="ARBA00037216"/>
    </source>
</evidence>
<organism evidence="13 14">
    <name type="scientific">Plasticicumulans acidivorans</name>
    <dbReference type="NCBI Taxonomy" id="886464"/>
    <lineage>
        <taxon>Bacteria</taxon>
        <taxon>Pseudomonadati</taxon>
        <taxon>Pseudomonadota</taxon>
        <taxon>Gammaproteobacteria</taxon>
        <taxon>Candidatus Competibacteraceae</taxon>
        <taxon>Plasticicumulans</taxon>
    </lineage>
</organism>
<keyword evidence="7 11" id="KW-1133">Transmembrane helix</keyword>
<evidence type="ECO:0000259" key="12">
    <source>
        <dbReference type="PROSITE" id="PS50928"/>
    </source>
</evidence>
<feature type="transmembrane region" description="Helical" evidence="11">
    <location>
        <begin position="131"/>
        <end position="150"/>
    </location>
</feature>
<evidence type="ECO:0000256" key="11">
    <source>
        <dbReference type="RuleBase" id="RU363032"/>
    </source>
</evidence>
<keyword evidence="8 11" id="KW-0472">Membrane</keyword>
<evidence type="ECO:0000313" key="14">
    <source>
        <dbReference type="Proteomes" id="UP000246569"/>
    </source>
</evidence>
<gene>
    <name evidence="13" type="ORF">C7443_102175</name>
</gene>
<feature type="transmembrane region" description="Helical" evidence="11">
    <location>
        <begin position="9"/>
        <end position="29"/>
    </location>
</feature>
<evidence type="ECO:0000256" key="1">
    <source>
        <dbReference type="ARBA" id="ARBA00004429"/>
    </source>
</evidence>
<dbReference type="GO" id="GO:0055085">
    <property type="term" value="P:transmembrane transport"/>
    <property type="evidence" value="ECO:0007669"/>
    <property type="project" value="InterPro"/>
</dbReference>
<evidence type="ECO:0000256" key="10">
    <source>
        <dbReference type="ARBA" id="ARBA00039580"/>
    </source>
</evidence>
<sequence length="255" mass="28407">MKGLGRSSYLALVFGFLYLPIAVLIIYSFNDAKYSLEWKGFTWNWYQTLWQNDDLIEVALHSLTIALLSATLATIVGTLGAVALYRYQFSGKKLLNGLIFILIMSPEIVMGISLLLLFVTLGMDLGFSTLLLSHTTFSIPFVVVTVLSRMSGFDKFLIEAAKDLGATEFQTFIKVILPLLMPAVVAGWLLSFTLSMDDVIISFFVTGPDYEVLPLKVYSMVRLGVKPEINALSTVMFALTLVLVLLAQFFLKEKK</sequence>
<dbReference type="AlphaFoldDB" id="A0A317MZJ0"/>
<dbReference type="PANTHER" id="PTHR43848:SF5">
    <property type="entry name" value="SPERMIDINE_PUTRESCINE TRANSPORT SYSTEM PERMEASE PROTEIN POTC"/>
    <property type="match status" value="1"/>
</dbReference>
<dbReference type="GO" id="GO:0005886">
    <property type="term" value="C:plasma membrane"/>
    <property type="evidence" value="ECO:0007669"/>
    <property type="project" value="UniProtKB-SubCell"/>
</dbReference>
<dbReference type="NCBIfam" id="NF007047">
    <property type="entry name" value="PRK09500.1"/>
    <property type="match status" value="1"/>
</dbReference>
<dbReference type="EMBL" id="QGTJ01000002">
    <property type="protein sequence ID" value="PWV64526.1"/>
    <property type="molecule type" value="Genomic_DNA"/>
</dbReference>
<dbReference type="InterPro" id="IPR000515">
    <property type="entry name" value="MetI-like"/>
</dbReference>
<dbReference type="Proteomes" id="UP000246569">
    <property type="component" value="Unassembled WGS sequence"/>
</dbReference>
<dbReference type="Gene3D" id="1.10.3720.10">
    <property type="entry name" value="MetI-like"/>
    <property type="match status" value="1"/>
</dbReference>
<keyword evidence="3 11" id="KW-0813">Transport</keyword>
<evidence type="ECO:0000256" key="6">
    <source>
        <dbReference type="ARBA" id="ARBA00022692"/>
    </source>
</evidence>
<comment type="subcellular location">
    <subcellularLocation>
        <location evidence="1">Cell inner membrane</location>
        <topology evidence="1">Multi-pass membrane protein</topology>
    </subcellularLocation>
    <subcellularLocation>
        <location evidence="11">Cell membrane</location>
        <topology evidence="11">Multi-pass membrane protein</topology>
    </subcellularLocation>
</comment>
<comment type="caution">
    <text evidence="13">The sequence shown here is derived from an EMBL/GenBank/DDBJ whole genome shotgun (WGS) entry which is preliminary data.</text>
</comment>
<dbReference type="PROSITE" id="PS50928">
    <property type="entry name" value="ABC_TM1"/>
    <property type="match status" value="1"/>
</dbReference>
<comment type="similarity">
    <text evidence="2">Belongs to the binding-protein-dependent transport system permease family. CysTW subfamily.</text>
</comment>
<evidence type="ECO:0000256" key="4">
    <source>
        <dbReference type="ARBA" id="ARBA00022475"/>
    </source>
</evidence>
<evidence type="ECO:0000256" key="2">
    <source>
        <dbReference type="ARBA" id="ARBA00007069"/>
    </source>
</evidence>
<keyword evidence="5" id="KW-0997">Cell inner membrane</keyword>
<feature type="transmembrane region" description="Helical" evidence="11">
    <location>
        <begin position="229"/>
        <end position="251"/>
    </location>
</feature>
<feature type="transmembrane region" description="Helical" evidence="11">
    <location>
        <begin position="97"/>
        <end position="119"/>
    </location>
</feature>
<evidence type="ECO:0000256" key="7">
    <source>
        <dbReference type="ARBA" id="ARBA00022989"/>
    </source>
</evidence>